<comment type="caution">
    <text evidence="3">The sequence shown here is derived from an EMBL/GenBank/DDBJ whole genome shotgun (WGS) entry which is preliminary data.</text>
</comment>
<keyword evidence="1" id="KW-0175">Coiled coil</keyword>
<evidence type="ECO:0000313" key="3">
    <source>
        <dbReference type="EMBL" id="MBM6660208.1"/>
    </source>
</evidence>
<dbReference type="Gene3D" id="3.40.50.300">
    <property type="entry name" value="P-loop containing nucleotide triphosphate hydrolases"/>
    <property type="match status" value="1"/>
</dbReference>
<protein>
    <submittedName>
        <fullName evidence="3">Uncharacterized protein</fullName>
    </submittedName>
</protein>
<dbReference type="EMBL" id="JACJJL010000001">
    <property type="protein sequence ID" value="MBM6660208.1"/>
    <property type="molecule type" value="Genomic_DNA"/>
</dbReference>
<evidence type="ECO:0000313" key="4">
    <source>
        <dbReference type="Proteomes" id="UP000764045"/>
    </source>
</evidence>
<proteinExistence type="predicted"/>
<dbReference type="RefSeq" id="WP_205106756.1">
    <property type="nucleotide sequence ID" value="NZ_JACJJL010000001.1"/>
</dbReference>
<organism evidence="3 4">
    <name type="scientific">Marseilla massiliensis</name>
    <dbReference type="NCBI Taxonomy" id="1841864"/>
    <lineage>
        <taxon>Bacteria</taxon>
        <taxon>Pseudomonadati</taxon>
        <taxon>Bacteroidota</taxon>
        <taxon>Bacteroidia</taxon>
        <taxon>Bacteroidales</taxon>
        <taxon>Prevotellaceae</taxon>
        <taxon>Marseilla</taxon>
    </lineage>
</organism>
<gene>
    <name evidence="3" type="ORF">H6B30_00310</name>
</gene>
<evidence type="ECO:0000256" key="2">
    <source>
        <dbReference type="SAM" id="Phobius"/>
    </source>
</evidence>
<dbReference type="AlphaFoldDB" id="A0A938WKB2"/>
<keyword evidence="2" id="KW-0472">Membrane</keyword>
<keyword evidence="2" id="KW-0812">Transmembrane</keyword>
<feature type="transmembrane region" description="Helical" evidence="2">
    <location>
        <begin position="27"/>
        <end position="48"/>
    </location>
</feature>
<name>A0A938WKB2_9BACT</name>
<keyword evidence="2" id="KW-1133">Transmembrane helix</keyword>
<dbReference type="SUPFAM" id="SSF52540">
    <property type="entry name" value="P-loop containing nucleoside triphosphate hydrolases"/>
    <property type="match status" value="1"/>
</dbReference>
<evidence type="ECO:0000256" key="1">
    <source>
        <dbReference type="SAM" id="Coils"/>
    </source>
</evidence>
<keyword evidence="4" id="KW-1185">Reference proteome</keyword>
<dbReference type="InterPro" id="IPR027417">
    <property type="entry name" value="P-loop_NTPase"/>
</dbReference>
<sequence>MTEKLITDIAPVVVDKMDIGKLFSKKGAAVIGTCLLLLLGVDYVLMLIRTSGEKDVKRLEHENRMTEQEADHKNRMDEIQAKKGTVPNTEKKLKNNDAGCDLEEYTPAQWENFDDAVYKHEGGHSEMLFGNFIKKGGIHLIGGPKSSGKTIVVTTIAEGISSGKACSSWVEGKKCTSSGQAGQKVFIYDLEMEEDALKDRNGRCGHKFPGVKRCKNNAFTVNTWLKDVGSVIGNEAEDMTVILDNVTRLNTNMTQPVTARKLFDGIKNLQNKAKQNGFVVTFILVCHLGNDRQPYTPITLKDFAVADSLTTGMDSITAISPSRTGNEVLFKVICSRHDCTTDKVAVLGKEEKPFLHVEFLRFDDECNVLPRKKRPVKKTDNSCKSGDIGVRMVSIVTYDVAVEMSKDRSAGMTLKEIVKKYHDQGIERLKHETQVSRILKNLAEIENAVD</sequence>
<dbReference type="Proteomes" id="UP000764045">
    <property type="component" value="Unassembled WGS sequence"/>
</dbReference>
<accession>A0A938WKB2</accession>
<dbReference type="Pfam" id="PF13481">
    <property type="entry name" value="AAA_25"/>
    <property type="match status" value="1"/>
</dbReference>
<feature type="coiled-coil region" evidence="1">
    <location>
        <begin position="49"/>
        <end position="82"/>
    </location>
</feature>
<reference evidence="3 4" key="1">
    <citation type="journal article" date="2021" name="Sci. Rep.">
        <title>The distribution of antibiotic resistance genes in chicken gut microbiota commensals.</title>
        <authorList>
            <person name="Juricova H."/>
            <person name="Matiasovicova J."/>
            <person name="Kubasova T."/>
            <person name="Cejkova D."/>
            <person name="Rychlik I."/>
        </authorList>
    </citation>
    <scope>NUCLEOTIDE SEQUENCE [LARGE SCALE GENOMIC DNA]</scope>
    <source>
        <strain evidence="3 4">An819</strain>
    </source>
</reference>